<evidence type="ECO:0000313" key="2">
    <source>
        <dbReference type="EMBL" id="GAA1402020.1"/>
    </source>
</evidence>
<evidence type="ECO:0000313" key="3">
    <source>
        <dbReference type="Proteomes" id="UP001501414"/>
    </source>
</evidence>
<evidence type="ECO:0000256" key="1">
    <source>
        <dbReference type="SAM" id="MobiDB-lite"/>
    </source>
</evidence>
<proteinExistence type="predicted"/>
<gene>
    <name evidence="2" type="ORF">GCM10009613_61250</name>
</gene>
<dbReference type="RefSeq" id="WP_344029413.1">
    <property type="nucleotide sequence ID" value="NZ_BAAAJK010000053.1"/>
</dbReference>
<comment type="caution">
    <text evidence="2">The sequence shown here is derived from an EMBL/GenBank/DDBJ whole genome shotgun (WGS) entry which is preliminary data.</text>
</comment>
<reference evidence="2 3" key="1">
    <citation type="journal article" date="2019" name="Int. J. Syst. Evol. Microbiol.">
        <title>The Global Catalogue of Microorganisms (GCM) 10K type strain sequencing project: providing services to taxonomists for standard genome sequencing and annotation.</title>
        <authorList>
            <consortium name="The Broad Institute Genomics Platform"/>
            <consortium name="The Broad Institute Genome Sequencing Center for Infectious Disease"/>
            <person name="Wu L."/>
            <person name="Ma J."/>
        </authorList>
    </citation>
    <scope>NUCLEOTIDE SEQUENCE [LARGE SCALE GENOMIC DNA]</scope>
    <source>
        <strain evidence="2 3">JCM 11896</strain>
    </source>
</reference>
<dbReference type="EMBL" id="BAAAJK010000053">
    <property type="protein sequence ID" value="GAA1402020.1"/>
    <property type="molecule type" value="Genomic_DNA"/>
</dbReference>
<feature type="region of interest" description="Disordered" evidence="1">
    <location>
        <begin position="107"/>
        <end position="128"/>
    </location>
</feature>
<keyword evidence="3" id="KW-1185">Reference proteome</keyword>
<protein>
    <submittedName>
        <fullName evidence="2">Uncharacterized protein</fullName>
    </submittedName>
</protein>
<sequence length="128" mass="14419">MPTSKQQDLTDPDEQLDTGYVDLDLDAAAAPEVIEPFTVRLGGKTWTLEQPDGGLVMEIEEAATTRGKLSLIFDDQWTAVAGKLDGLHPDQLATLVRQWSRHFELDERSAQVHAAPNRAERRKLRRRK</sequence>
<organism evidence="2 3">
    <name type="scientific">Pseudonocardia kongjuensis</name>
    <dbReference type="NCBI Taxonomy" id="102227"/>
    <lineage>
        <taxon>Bacteria</taxon>
        <taxon>Bacillati</taxon>
        <taxon>Actinomycetota</taxon>
        <taxon>Actinomycetes</taxon>
        <taxon>Pseudonocardiales</taxon>
        <taxon>Pseudonocardiaceae</taxon>
        <taxon>Pseudonocardia</taxon>
    </lineage>
</organism>
<dbReference type="Proteomes" id="UP001501414">
    <property type="component" value="Unassembled WGS sequence"/>
</dbReference>
<accession>A0ABN1YA34</accession>
<name>A0ABN1YA34_9PSEU</name>